<dbReference type="Gene3D" id="3.30.2040.10">
    <property type="entry name" value="PSTPO5379-like domain"/>
    <property type="match status" value="1"/>
</dbReference>
<evidence type="ECO:0000256" key="1">
    <source>
        <dbReference type="ARBA" id="ARBA00007896"/>
    </source>
</evidence>
<dbReference type="InterPro" id="IPR038021">
    <property type="entry name" value="Putative_hydro-lyase"/>
</dbReference>
<dbReference type="PANTHER" id="PTHR32022:SF10">
    <property type="entry name" value="D-GLUTAMATE CYCLASE, MITOCHONDRIAL"/>
    <property type="match status" value="1"/>
</dbReference>
<proteinExistence type="inferred from homology"/>
<gene>
    <name evidence="3" type="ORF">B0T46_21275</name>
</gene>
<evidence type="ECO:0008006" key="5">
    <source>
        <dbReference type="Google" id="ProtNLM"/>
    </source>
</evidence>
<keyword evidence="4" id="KW-1185">Reference proteome</keyword>
<dbReference type="Pfam" id="PF07286">
    <property type="entry name" value="D-Glu_cyclase"/>
    <property type="match status" value="1"/>
</dbReference>
<name>A0A1W0BAU8_9NOCA</name>
<dbReference type="Proteomes" id="UP000188836">
    <property type="component" value="Unassembled WGS sequence"/>
</dbReference>
<evidence type="ECO:0000313" key="3">
    <source>
        <dbReference type="EMBL" id="ONM46828.1"/>
    </source>
</evidence>
<sequence length="251" mass="26620">MPATPAELRQLIADARWTSATAGMLDGHQQANLVVVPSSAAAEFAEYCRANTSVCPLLSSSAVGDPHLTYYGCTVDVRTMLPRYRVWQHDRIVDEPYDLTPWWRDDSVAFALGCSHTLDGPLRRAGIPVAASAPPVYVSNVGTRGSTRFDGPVAVSMRPVRADVVDIAIDVTAALPTGHGAPMHIGDPAAIGITDLTTPDYGVFPGIEADQVPVFWNCGVTPQLALAAAGLEYAATHYPGHMLVLDAVVTS</sequence>
<protein>
    <recommendedName>
        <fullName evidence="5">Hydro-lyase</fullName>
    </recommendedName>
</protein>
<dbReference type="GO" id="GO:0016829">
    <property type="term" value="F:lyase activity"/>
    <property type="evidence" value="ECO:0007669"/>
    <property type="project" value="UniProtKB-KW"/>
</dbReference>
<dbReference type="SUPFAM" id="SSF160920">
    <property type="entry name" value="PSTPO5379-like"/>
    <property type="match status" value="1"/>
</dbReference>
<dbReference type="PANTHER" id="PTHR32022">
    <property type="entry name" value="D-GLUTAMATE CYCLASE, MITOCHONDRIAL"/>
    <property type="match status" value="1"/>
</dbReference>
<dbReference type="STRING" id="1538463.B0T36_05675"/>
<evidence type="ECO:0000256" key="2">
    <source>
        <dbReference type="ARBA" id="ARBA00023239"/>
    </source>
</evidence>
<dbReference type="EMBL" id="MUMY01000020">
    <property type="protein sequence ID" value="ONM46828.1"/>
    <property type="molecule type" value="Genomic_DNA"/>
</dbReference>
<dbReference type="InterPro" id="IPR009906">
    <property type="entry name" value="D-Glu_cyclase"/>
</dbReference>
<dbReference type="Gene3D" id="3.40.1640.10">
    <property type="entry name" value="PSTPO5379-like"/>
    <property type="match status" value="1"/>
</dbReference>
<dbReference type="AlphaFoldDB" id="A0A1W0BAU8"/>
<accession>A0A1W0BAU8</accession>
<organism evidence="3 4">
    <name type="scientific">Nocardia donostiensis</name>
    <dbReference type="NCBI Taxonomy" id="1538463"/>
    <lineage>
        <taxon>Bacteria</taxon>
        <taxon>Bacillati</taxon>
        <taxon>Actinomycetota</taxon>
        <taxon>Actinomycetes</taxon>
        <taxon>Mycobacteriales</taxon>
        <taxon>Nocardiaceae</taxon>
        <taxon>Nocardia</taxon>
    </lineage>
</organism>
<comment type="caution">
    <text evidence="3">The sequence shown here is derived from an EMBL/GenBank/DDBJ whole genome shotgun (WGS) entry which is preliminary data.</text>
</comment>
<comment type="similarity">
    <text evidence="1">Belongs to the D-glutamate cyclase family.</text>
</comment>
<evidence type="ECO:0000313" key="4">
    <source>
        <dbReference type="Proteomes" id="UP000188836"/>
    </source>
</evidence>
<keyword evidence="2" id="KW-0456">Lyase</keyword>
<dbReference type="OrthoDB" id="149585at2"/>
<reference evidence="3 4" key="1">
    <citation type="journal article" date="2016" name="Antonie Van Leeuwenhoek">
        <title>Nocardia donostiensis sp. nov., isolated from human respiratory specimens.</title>
        <authorList>
            <person name="Ercibengoa M."/>
            <person name="Bell M."/>
            <person name="Marimon J.M."/>
            <person name="Humrighouse B."/>
            <person name="Klenk H.P."/>
            <person name="Potter G."/>
            <person name="Perez-Trallero E."/>
        </authorList>
    </citation>
    <scope>NUCLEOTIDE SEQUENCE [LARGE SCALE GENOMIC DNA]</scope>
    <source>
        <strain evidence="3 4">X1655</strain>
    </source>
</reference>